<feature type="transmembrane region" description="Helical" evidence="1">
    <location>
        <begin position="152"/>
        <end position="172"/>
    </location>
</feature>
<accession>A0ABR2XEF2</accession>
<evidence type="ECO:0000313" key="2">
    <source>
        <dbReference type="EMBL" id="KAK9772057.1"/>
    </source>
</evidence>
<evidence type="ECO:0000256" key="1">
    <source>
        <dbReference type="SAM" id="Phobius"/>
    </source>
</evidence>
<sequence length="342" mass="38340">MVSSEKPARNGFERAARKVYNPIGFSKGYNFVLWFIFSGALMGFTLARLPFLNFYGFFCGPAQLVPIDLHTPPGECYYYLQGHTKIGILLHLATILPASFLVCFQFVPVIRHRLRLFHRINGYVIILLSLVSTAGAFMLVRHAFDGEPETQIFLTLLGIMFLVSMTLAYVNIKRLQIEQHRAWMLRAWFYAASIITLRIITKIAAPIISRQGDYYTTRMCSQIESIYQGSQKATLGFFPDCAPYYAGGPADLRVIVKADLAGNVAEKAAAAGIFFGAAGWVALTIHAIGIEIYLRMTPAEHDRLRNVSYKRQVEARMRNPGSAGLTVDRLGDSAKWMPTSEY</sequence>
<proteinExistence type="predicted"/>
<organism evidence="2 3">
    <name type="scientific">Seiridium cardinale</name>
    <dbReference type="NCBI Taxonomy" id="138064"/>
    <lineage>
        <taxon>Eukaryota</taxon>
        <taxon>Fungi</taxon>
        <taxon>Dikarya</taxon>
        <taxon>Ascomycota</taxon>
        <taxon>Pezizomycotina</taxon>
        <taxon>Sordariomycetes</taxon>
        <taxon>Xylariomycetidae</taxon>
        <taxon>Amphisphaeriales</taxon>
        <taxon>Sporocadaceae</taxon>
        <taxon>Seiridium</taxon>
    </lineage>
</organism>
<keyword evidence="3" id="KW-1185">Reference proteome</keyword>
<feature type="transmembrane region" description="Helical" evidence="1">
    <location>
        <begin position="31"/>
        <end position="51"/>
    </location>
</feature>
<keyword evidence="1" id="KW-1133">Transmembrane helix</keyword>
<feature type="transmembrane region" description="Helical" evidence="1">
    <location>
        <begin position="88"/>
        <end position="110"/>
    </location>
</feature>
<comment type="caution">
    <text evidence="2">The sequence shown here is derived from an EMBL/GenBank/DDBJ whole genome shotgun (WGS) entry which is preliminary data.</text>
</comment>
<dbReference type="InterPro" id="IPR018750">
    <property type="entry name" value="DUF2306_membrane"/>
</dbReference>
<protein>
    <recommendedName>
        <fullName evidence="4">Microtubule associated protein</fullName>
    </recommendedName>
</protein>
<dbReference type="Pfam" id="PF10067">
    <property type="entry name" value="DUF2306"/>
    <property type="match status" value="1"/>
</dbReference>
<feature type="transmembrane region" description="Helical" evidence="1">
    <location>
        <begin position="184"/>
        <end position="208"/>
    </location>
</feature>
<keyword evidence="1" id="KW-0472">Membrane</keyword>
<evidence type="ECO:0000313" key="3">
    <source>
        <dbReference type="Proteomes" id="UP001465668"/>
    </source>
</evidence>
<dbReference type="EMBL" id="JARVKM010000066">
    <property type="protein sequence ID" value="KAK9772057.1"/>
    <property type="molecule type" value="Genomic_DNA"/>
</dbReference>
<dbReference type="Proteomes" id="UP001465668">
    <property type="component" value="Unassembled WGS sequence"/>
</dbReference>
<name>A0ABR2XEF2_9PEZI</name>
<feature type="transmembrane region" description="Helical" evidence="1">
    <location>
        <begin position="269"/>
        <end position="294"/>
    </location>
</feature>
<reference evidence="2 3" key="1">
    <citation type="submission" date="2024-02" db="EMBL/GenBank/DDBJ databases">
        <title>First draft genome assembly of two strains of Seiridium cardinale.</title>
        <authorList>
            <person name="Emiliani G."/>
            <person name="Scali E."/>
        </authorList>
    </citation>
    <scope>NUCLEOTIDE SEQUENCE [LARGE SCALE GENOMIC DNA]</scope>
    <source>
        <strain evidence="2 3">BM-138-000479</strain>
    </source>
</reference>
<evidence type="ECO:0008006" key="4">
    <source>
        <dbReference type="Google" id="ProtNLM"/>
    </source>
</evidence>
<gene>
    <name evidence="2" type="ORF">SCAR479_11220</name>
</gene>
<keyword evidence="1" id="KW-0812">Transmembrane</keyword>
<feature type="transmembrane region" description="Helical" evidence="1">
    <location>
        <begin position="122"/>
        <end position="140"/>
    </location>
</feature>